<dbReference type="InterPro" id="IPR002549">
    <property type="entry name" value="AI-2E-like"/>
</dbReference>
<reference evidence="10 11" key="1">
    <citation type="submission" date="2018-11" db="EMBL/GenBank/DDBJ databases">
        <title>Sequencing the genomes of 1000 actinobacteria strains.</title>
        <authorList>
            <person name="Klenk H.-P."/>
        </authorList>
    </citation>
    <scope>NUCLEOTIDE SEQUENCE [LARGE SCALE GENOMIC DNA]</scope>
    <source>
        <strain evidence="10 11">DSM 12652</strain>
    </source>
</reference>
<keyword evidence="7 9" id="KW-0472">Membrane</keyword>
<feature type="transmembrane region" description="Helical" evidence="9">
    <location>
        <begin position="29"/>
        <end position="53"/>
    </location>
</feature>
<dbReference type="GO" id="GO:0055085">
    <property type="term" value="P:transmembrane transport"/>
    <property type="evidence" value="ECO:0007669"/>
    <property type="project" value="TreeGrafter"/>
</dbReference>
<evidence type="ECO:0000256" key="3">
    <source>
        <dbReference type="ARBA" id="ARBA00022448"/>
    </source>
</evidence>
<proteinExistence type="inferred from homology"/>
<keyword evidence="11" id="KW-1185">Reference proteome</keyword>
<feature type="compositionally biased region" description="Basic and acidic residues" evidence="8">
    <location>
        <begin position="394"/>
        <end position="405"/>
    </location>
</feature>
<dbReference type="PANTHER" id="PTHR21716:SF53">
    <property type="entry name" value="PERMEASE PERM-RELATED"/>
    <property type="match status" value="1"/>
</dbReference>
<feature type="region of interest" description="Disordered" evidence="8">
    <location>
        <begin position="1"/>
        <end position="20"/>
    </location>
</feature>
<evidence type="ECO:0000313" key="10">
    <source>
        <dbReference type="EMBL" id="ROR90537.1"/>
    </source>
</evidence>
<protein>
    <submittedName>
        <fullName evidence="10">Putative PurR-regulated permease PerM</fullName>
    </submittedName>
</protein>
<feature type="transmembrane region" description="Helical" evidence="9">
    <location>
        <begin position="260"/>
        <end position="285"/>
    </location>
</feature>
<comment type="similarity">
    <text evidence="2">Belongs to the autoinducer-2 exporter (AI-2E) (TC 2.A.86) family.</text>
</comment>
<feature type="transmembrane region" description="Helical" evidence="9">
    <location>
        <begin position="235"/>
        <end position="254"/>
    </location>
</feature>
<dbReference type="PANTHER" id="PTHR21716">
    <property type="entry name" value="TRANSMEMBRANE PROTEIN"/>
    <property type="match status" value="1"/>
</dbReference>
<evidence type="ECO:0000256" key="5">
    <source>
        <dbReference type="ARBA" id="ARBA00022692"/>
    </source>
</evidence>
<feature type="transmembrane region" description="Helical" evidence="9">
    <location>
        <begin position="169"/>
        <end position="194"/>
    </location>
</feature>
<keyword evidence="5 9" id="KW-0812">Transmembrane</keyword>
<dbReference type="EMBL" id="RKHO01000001">
    <property type="protein sequence ID" value="ROR90537.1"/>
    <property type="molecule type" value="Genomic_DNA"/>
</dbReference>
<keyword evidence="3" id="KW-0813">Transport</keyword>
<evidence type="ECO:0000313" key="11">
    <source>
        <dbReference type="Proteomes" id="UP000281738"/>
    </source>
</evidence>
<evidence type="ECO:0000256" key="2">
    <source>
        <dbReference type="ARBA" id="ARBA00009773"/>
    </source>
</evidence>
<feature type="region of interest" description="Disordered" evidence="8">
    <location>
        <begin position="370"/>
        <end position="426"/>
    </location>
</feature>
<feature type="transmembrane region" description="Helical" evidence="9">
    <location>
        <begin position="89"/>
        <end position="111"/>
    </location>
</feature>
<dbReference type="Pfam" id="PF01594">
    <property type="entry name" value="AI-2E_transport"/>
    <property type="match status" value="1"/>
</dbReference>
<feature type="transmembrane region" description="Helical" evidence="9">
    <location>
        <begin position="59"/>
        <end position="77"/>
    </location>
</feature>
<evidence type="ECO:0000256" key="4">
    <source>
        <dbReference type="ARBA" id="ARBA00022475"/>
    </source>
</evidence>
<evidence type="ECO:0000256" key="7">
    <source>
        <dbReference type="ARBA" id="ARBA00023136"/>
    </source>
</evidence>
<feature type="transmembrane region" description="Helical" evidence="9">
    <location>
        <begin position="292"/>
        <end position="308"/>
    </location>
</feature>
<dbReference type="GO" id="GO:0005886">
    <property type="term" value="C:plasma membrane"/>
    <property type="evidence" value="ECO:0007669"/>
    <property type="project" value="UniProtKB-SubCell"/>
</dbReference>
<organism evidence="10 11">
    <name type="scientific">Nocardioides aurantiacus</name>
    <dbReference type="NCBI Taxonomy" id="86796"/>
    <lineage>
        <taxon>Bacteria</taxon>
        <taxon>Bacillati</taxon>
        <taxon>Actinomycetota</taxon>
        <taxon>Actinomycetes</taxon>
        <taxon>Propionibacteriales</taxon>
        <taxon>Nocardioidaceae</taxon>
        <taxon>Nocardioides</taxon>
    </lineage>
</organism>
<dbReference type="AlphaFoldDB" id="A0A3N2CSK9"/>
<evidence type="ECO:0000256" key="6">
    <source>
        <dbReference type="ARBA" id="ARBA00022989"/>
    </source>
</evidence>
<keyword evidence="6 9" id="KW-1133">Transmembrane helix</keyword>
<evidence type="ECO:0000256" key="8">
    <source>
        <dbReference type="SAM" id="MobiDB-lite"/>
    </source>
</evidence>
<keyword evidence="4" id="KW-1003">Cell membrane</keyword>
<dbReference type="OrthoDB" id="9784366at2"/>
<name>A0A3N2CSK9_9ACTN</name>
<accession>A0A3N2CSK9</accession>
<evidence type="ECO:0000256" key="1">
    <source>
        <dbReference type="ARBA" id="ARBA00004651"/>
    </source>
</evidence>
<comment type="subcellular location">
    <subcellularLocation>
        <location evidence="1">Cell membrane</location>
        <topology evidence="1">Multi-pass membrane protein</topology>
    </subcellularLocation>
</comment>
<feature type="compositionally biased region" description="Acidic residues" evidence="8">
    <location>
        <begin position="406"/>
        <end position="417"/>
    </location>
</feature>
<feature type="compositionally biased region" description="Polar residues" evidence="8">
    <location>
        <begin position="1"/>
        <end position="17"/>
    </location>
</feature>
<dbReference type="RefSeq" id="WP_123389674.1">
    <property type="nucleotide sequence ID" value="NZ_RKHO01000001.1"/>
</dbReference>
<comment type="caution">
    <text evidence="10">The sequence shown here is derived from an EMBL/GenBank/DDBJ whole genome shotgun (WGS) entry which is preliminary data.</text>
</comment>
<dbReference type="Proteomes" id="UP000281738">
    <property type="component" value="Unassembled WGS sequence"/>
</dbReference>
<evidence type="ECO:0000256" key="9">
    <source>
        <dbReference type="SAM" id="Phobius"/>
    </source>
</evidence>
<gene>
    <name evidence="10" type="ORF">EDD33_1378</name>
</gene>
<feature type="transmembrane region" description="Helical" evidence="9">
    <location>
        <begin position="328"/>
        <end position="359"/>
    </location>
</feature>
<sequence>MDQSGALTPTPPSQGDTVPSREKVIGRGLAWVATWSGRLVLVTLAAIVVGLIIKYTWTILFPVVLALVLATVLAPVSKFLRARAGVPSGLAAAATLVGFLGVFVVAGFAIAPSVVGQSEDIVKSTNAGLQKLQDYVQGLDFVSSAQIDNGLQRLQEQISGSASSIASGVITGVSAVTNGLITLVITLILTFMFLKDGRRFLPWLRRMAGPRAGGHLQEVGNRSWRTLGGFIRTQALVSLIDAVLIGAALLFVGVPLAVPLAVLTFFAGFIPIVGAVVAGLVAVLVALVSNGLTGAIIILVVILLVQQLEGNVLSPWLQSKSMQLQPAVVLLSVTLGSTLFGITGAFLAVPVVAVIAVVLRYLDDVVEDKSTPGDNPPYLAGGPSGDEPDASTRQGEDDLTRAQRDPDDDLAVDDGEDDHPTAPAVS</sequence>